<reference evidence="2" key="1">
    <citation type="journal article" date="2019" name="Int. J. Syst. Evol. Microbiol.">
        <title>The Global Catalogue of Microorganisms (GCM) 10K type strain sequencing project: providing services to taxonomists for standard genome sequencing and annotation.</title>
        <authorList>
            <consortium name="The Broad Institute Genomics Platform"/>
            <consortium name="The Broad Institute Genome Sequencing Center for Infectious Disease"/>
            <person name="Wu L."/>
            <person name="Ma J."/>
        </authorList>
    </citation>
    <scope>NUCLEOTIDE SEQUENCE [LARGE SCALE GENOMIC DNA]</scope>
    <source>
        <strain evidence="2">CGMCC 1.12769</strain>
    </source>
</reference>
<dbReference type="EMBL" id="BMFT01000001">
    <property type="protein sequence ID" value="GGH22568.1"/>
    <property type="molecule type" value="Genomic_DNA"/>
</dbReference>
<organism evidence="1 2">
    <name type="scientific">Paenibacillus segetis</name>
    <dbReference type="NCBI Taxonomy" id="1325360"/>
    <lineage>
        <taxon>Bacteria</taxon>
        <taxon>Bacillati</taxon>
        <taxon>Bacillota</taxon>
        <taxon>Bacilli</taxon>
        <taxon>Bacillales</taxon>
        <taxon>Paenibacillaceae</taxon>
        <taxon>Paenibacillus</taxon>
    </lineage>
</organism>
<comment type="caution">
    <text evidence="1">The sequence shown here is derived from an EMBL/GenBank/DDBJ whole genome shotgun (WGS) entry which is preliminary data.</text>
</comment>
<dbReference type="RefSeq" id="WP_188538430.1">
    <property type="nucleotide sequence ID" value="NZ_BMFT01000001.1"/>
</dbReference>
<keyword evidence="2" id="KW-1185">Reference proteome</keyword>
<evidence type="ECO:0000313" key="2">
    <source>
        <dbReference type="Proteomes" id="UP000659344"/>
    </source>
</evidence>
<gene>
    <name evidence="1" type="ORF">GCM10008013_21080</name>
</gene>
<sequence length="244" mass="27077">MSWNKRVMQFVVLLVCVLVTIGVMNLINEDTSEPSNENVLNQTQPTAVNVEKQQSSEALSLEQVKDLIRKQGIDGEDYWNGLSYLEVDLDGDNEPELVAAINGGVHLGVFYIFDKTSPGKYQLLAEKGWKVASLDFGAPIEVGEKQLFEVVEMTGGSGISVRIAHLMDIQHGELVEVWQGTLKEMNAMLGGSYYVIAGSFQVVNDILYAWQTRSELEDDAVTVKGEPITTVKMYTYDGSQFVEK</sequence>
<dbReference type="Proteomes" id="UP000659344">
    <property type="component" value="Unassembled WGS sequence"/>
</dbReference>
<protein>
    <recommendedName>
        <fullName evidence="3">TATA-box binding</fullName>
    </recommendedName>
</protein>
<proteinExistence type="predicted"/>
<accession>A0ABQ1YDX5</accession>
<name>A0ABQ1YDX5_9BACL</name>
<evidence type="ECO:0000313" key="1">
    <source>
        <dbReference type="EMBL" id="GGH22568.1"/>
    </source>
</evidence>
<evidence type="ECO:0008006" key="3">
    <source>
        <dbReference type="Google" id="ProtNLM"/>
    </source>
</evidence>